<evidence type="ECO:0000313" key="11">
    <source>
        <dbReference type="EMBL" id="CBA32866.1"/>
    </source>
</evidence>
<dbReference type="InterPro" id="IPR049821">
    <property type="entry name" value="PolIIIA_DnaE1_PHP"/>
</dbReference>
<dbReference type="AlphaFoldDB" id="C9YFR7"/>
<evidence type="ECO:0000256" key="6">
    <source>
        <dbReference type="ARBA" id="ARBA00022695"/>
    </source>
</evidence>
<dbReference type="Pfam" id="PF07733">
    <property type="entry name" value="DNA_pol3_alpha"/>
    <property type="match status" value="1"/>
</dbReference>
<protein>
    <recommendedName>
        <fullName evidence="3">DNA polymerase III subunit alpha</fullName>
        <ecNumber evidence="2">2.7.7.7</ecNumber>
    </recommendedName>
</protein>
<dbReference type="NCBIfam" id="NF004226">
    <property type="entry name" value="PRK05673.1"/>
    <property type="match status" value="1"/>
</dbReference>
<evidence type="ECO:0000256" key="3">
    <source>
        <dbReference type="ARBA" id="ARBA00019114"/>
    </source>
</evidence>
<dbReference type="GO" id="GO:0003676">
    <property type="term" value="F:nucleic acid binding"/>
    <property type="evidence" value="ECO:0007669"/>
    <property type="project" value="InterPro"/>
</dbReference>
<dbReference type="InterPro" id="IPR011708">
    <property type="entry name" value="DNA_pol3_alpha_NTPase_dom"/>
</dbReference>
<evidence type="ECO:0000256" key="9">
    <source>
        <dbReference type="ARBA" id="ARBA00049244"/>
    </source>
</evidence>
<dbReference type="GO" id="GO:0008408">
    <property type="term" value="F:3'-5' exonuclease activity"/>
    <property type="evidence" value="ECO:0007669"/>
    <property type="project" value="InterPro"/>
</dbReference>
<evidence type="ECO:0000259" key="10">
    <source>
        <dbReference type="SMART" id="SM00481"/>
    </source>
</evidence>
<dbReference type="PANTHER" id="PTHR32294">
    <property type="entry name" value="DNA POLYMERASE III SUBUNIT ALPHA"/>
    <property type="match status" value="1"/>
</dbReference>
<gene>
    <name evidence="11" type="primary">dnaE</name>
    <name evidence="11" type="ORF">Csp_B16170</name>
</gene>
<dbReference type="NCBIfam" id="TIGR00594">
    <property type="entry name" value="polc"/>
    <property type="match status" value="1"/>
</dbReference>
<dbReference type="CDD" id="cd04485">
    <property type="entry name" value="DnaE_OBF"/>
    <property type="match status" value="1"/>
</dbReference>
<dbReference type="InterPro" id="IPR040982">
    <property type="entry name" value="DNA_pol3_finger"/>
</dbReference>
<dbReference type="InterPro" id="IPR041931">
    <property type="entry name" value="DNA_pol3_alpha_thumb_dom"/>
</dbReference>
<dbReference type="InterPro" id="IPR003141">
    <property type="entry name" value="Pol/His_phosphatase_N"/>
</dbReference>
<evidence type="ECO:0000256" key="2">
    <source>
        <dbReference type="ARBA" id="ARBA00012417"/>
    </source>
</evidence>
<dbReference type="Pfam" id="PF01336">
    <property type="entry name" value="tRNA_anti-codon"/>
    <property type="match status" value="1"/>
</dbReference>
<evidence type="ECO:0000256" key="5">
    <source>
        <dbReference type="ARBA" id="ARBA00022679"/>
    </source>
</evidence>
<dbReference type="SUPFAM" id="SSF89550">
    <property type="entry name" value="PHP domain-like"/>
    <property type="match status" value="1"/>
</dbReference>
<feature type="domain" description="Polymerase/histidinol phosphatase N-terminal" evidence="10">
    <location>
        <begin position="58"/>
        <end position="125"/>
    </location>
</feature>
<dbReference type="InterPro" id="IPR004365">
    <property type="entry name" value="NA-bd_OB_tRNA"/>
</dbReference>
<keyword evidence="4" id="KW-0963">Cytoplasm</keyword>
<dbReference type="Gene3D" id="1.10.10.1600">
    <property type="entry name" value="Bacterial DNA polymerase III alpha subunit, thumb domain"/>
    <property type="match status" value="1"/>
</dbReference>
<dbReference type="CDD" id="cd07433">
    <property type="entry name" value="PHP_PolIIIA_DnaE1"/>
    <property type="match status" value="1"/>
</dbReference>
<dbReference type="InterPro" id="IPR029460">
    <property type="entry name" value="DNAPol_HHH"/>
</dbReference>
<dbReference type="Pfam" id="PF14579">
    <property type="entry name" value="HHH_6"/>
    <property type="match status" value="1"/>
</dbReference>
<dbReference type="Pfam" id="PF02811">
    <property type="entry name" value="PHP"/>
    <property type="match status" value="1"/>
</dbReference>
<dbReference type="EMBL" id="FN543108">
    <property type="protein sequence ID" value="CBA32866.1"/>
    <property type="molecule type" value="Genomic_DNA"/>
</dbReference>
<accession>C9YFR7</accession>
<comment type="catalytic activity">
    <reaction evidence="9">
        <text>DNA(n) + a 2'-deoxyribonucleoside 5'-triphosphate = DNA(n+1) + diphosphate</text>
        <dbReference type="Rhea" id="RHEA:22508"/>
        <dbReference type="Rhea" id="RHEA-COMP:17339"/>
        <dbReference type="Rhea" id="RHEA-COMP:17340"/>
        <dbReference type="ChEBI" id="CHEBI:33019"/>
        <dbReference type="ChEBI" id="CHEBI:61560"/>
        <dbReference type="ChEBI" id="CHEBI:173112"/>
        <dbReference type="EC" id="2.7.7.7"/>
    </reaction>
</comment>
<dbReference type="InterPro" id="IPR004805">
    <property type="entry name" value="DnaE2/DnaE/PolC"/>
</dbReference>
<evidence type="ECO:0000256" key="7">
    <source>
        <dbReference type="ARBA" id="ARBA00022705"/>
    </source>
</evidence>
<comment type="subcellular location">
    <subcellularLocation>
        <location evidence="1">Cytoplasm</location>
    </subcellularLocation>
</comment>
<dbReference type="Gene3D" id="3.20.20.140">
    <property type="entry name" value="Metal-dependent hydrolases"/>
    <property type="match status" value="1"/>
</dbReference>
<keyword evidence="5 11" id="KW-0808">Transferase</keyword>
<dbReference type="SMART" id="SM00481">
    <property type="entry name" value="POLIIIAc"/>
    <property type="match status" value="1"/>
</dbReference>
<organism evidence="11">
    <name type="scientific">Curvibacter symbiont subsp. Hydra magnipapillata</name>
    <dbReference type="NCBI Taxonomy" id="667019"/>
    <lineage>
        <taxon>Bacteria</taxon>
        <taxon>Pseudomonadati</taxon>
        <taxon>Pseudomonadota</taxon>
        <taxon>Betaproteobacteria</taxon>
        <taxon>Burkholderiales</taxon>
        <taxon>Comamonadaceae</taxon>
        <taxon>Curvibacter</taxon>
    </lineage>
</organism>
<proteinExistence type="predicted"/>
<evidence type="ECO:0000256" key="8">
    <source>
        <dbReference type="ARBA" id="ARBA00022932"/>
    </source>
</evidence>
<sequence>MPGASSTRADPCGLNKWLVTGFEELFSAYQCGASIVAQKQTLPQGLPSIENYNDRMFVHLRLHTEFSVVDGTTRIDDVIKMAAKDGQPALAITDLNNLFGAIKFYKGGRGKGVKPVIGAEIVLEGLGGDATAVTRIILLVQNKQGYLNISELIARAFTQNVVKNQAVIKMAWLKELNEGLIALSGAQAGPVGQALVQGDTARAHDVALQLAGVFPHRFYIELQRAGRADDEAHVVAAVKLAARMKLPVVATHPIQFAEQDDFEAHEARICIADGEILSNPKRVRRFTREQYFKSAAQMEALFADIPSAIANTMEIAKRCSLTLVLGKPQLPAFPTPLVNGQRMTPEEYFRYASFEGLKERMVHLYPNEQEREAEMPRYVERLEFELGTILKMGFPGYFLIVGDFINWAKNNGCPVGPGRGSGAGSLVAYALKITDLDPLRYNLLFERFLNPERVSMPDFDIDFCQTNRNLVIDYVKDKYGKDAVSQIATFGTMAARGVVRDVGRVLDMSYTFCDGISKLIPNKPGTNVTLQLPPTDGKKSDKYVYATEAEPILAEREAKEEDVKTLLEMARKLEGMTRNIGMHAGGVLIAPGKLTDFCPLYQQPGSESAVSQYDKDDVEAIGLVKFDFLGLATLTILEIAAEFIRKRHPGQEKFAYENLPLDDPKVYKLFSEGKTEAVFQFESRGMQGMLRDAKPSRLEDLIALNALYRPGPMDLIPSFVARKHGREQVEYPHPAVAEMLSETYGIMVYQEQVMQTAQILGGYSLGGADLLRRAMGKKKKEEMDEHRGIFRAGAFKTHGIPEEKADEVFDLMEKFAGYGFNKSHAAAYSLLAYHTGWIKVHYTAEFFCANMTVEMDDTDKLKVLFEDAEKMGLSFEPPNINRGNYRFEPISNKEIRYGLGAIKGTGEQAILAIVAAREGRGPTEEAGPFKSLFDFARRVDRTRLNKRCVEALIKAGAFDTLHLNRAELVASMDRAFEFAAASAANANQVGLFDMGGDDDHGSSTQEPDLVEVMPWGVKERLTQEKTAVGFYLSGHLFDEVATEVRKFAKRPIEELQDSREPQLLAGIVTELRVINGQRGKLALFKLDDKSAMIEARASEALLNTYKDLLKDDELIIVEGKAMPDRFSGGMQLTVQQIWSLEQARCRFGKYLRVPVQLDSKNRTPDVAALVREFPAVREQTEHGELVRGLSVRLQLLCQAGEDAAVQQAAAELHLGESAKFYPTDAALASWRAQASGGAAVIAYD</sequence>
<keyword evidence="6 11" id="KW-0548">Nucleotidyltransferase</keyword>
<dbReference type="Gene3D" id="1.10.150.870">
    <property type="match status" value="1"/>
</dbReference>
<evidence type="ECO:0000256" key="4">
    <source>
        <dbReference type="ARBA" id="ARBA00022490"/>
    </source>
</evidence>
<dbReference type="GO" id="GO:0003887">
    <property type="term" value="F:DNA-directed DNA polymerase activity"/>
    <property type="evidence" value="ECO:0007669"/>
    <property type="project" value="UniProtKB-KW"/>
</dbReference>
<dbReference type="InterPro" id="IPR016195">
    <property type="entry name" value="Pol/histidinol_Pase-like"/>
</dbReference>
<evidence type="ECO:0000256" key="1">
    <source>
        <dbReference type="ARBA" id="ARBA00004496"/>
    </source>
</evidence>
<dbReference type="PANTHER" id="PTHR32294:SF0">
    <property type="entry name" value="DNA POLYMERASE III SUBUNIT ALPHA"/>
    <property type="match status" value="1"/>
</dbReference>
<reference evidence="11" key="1">
    <citation type="journal article" date="2010" name="Nature">
        <title>The Dynamic genome of Hydra.</title>
        <authorList>
            <person name="Chapman J.A."/>
            <person name="Kirkness E.F."/>
            <person name="Simakov O."/>
            <person name="Hampson S.E."/>
            <person name="Mitros T."/>
            <person name="Weinmaier T."/>
            <person name="Rattei T."/>
            <person name="Balasubramanian P.G."/>
            <person name="Borman J."/>
            <person name="Busam D."/>
            <person name="Disbennett K."/>
            <person name="Pfannkoch C."/>
            <person name="Sumin N."/>
            <person name="Sutton G."/>
            <person name="Viswanathan L."/>
            <person name="Walenz B."/>
            <person name="Goodstein D.M."/>
            <person name="Hellsten U."/>
            <person name="Kawashima T."/>
            <person name="Prochnik S.E."/>
            <person name="Putnam N.H."/>
            <person name="Shu S."/>
            <person name="Blumberg B."/>
            <person name="Dana C.E."/>
            <person name="Gee L."/>
            <person name="Kibler D.F."/>
            <person name="Law L."/>
            <person name="Lindgens D."/>
            <person name="Martinez D.E."/>
            <person name="Peng J."/>
            <person name="Wigge P.A."/>
            <person name="Bertulat B."/>
            <person name="Guder C."/>
            <person name="Nakamura Y."/>
            <person name="Ozbek S."/>
            <person name="Watanabe H."/>
            <person name="Khalturin K."/>
            <person name="Hemmrich G."/>
            <person name="Franke A."/>
            <person name="Augustin R."/>
            <person name="Fraune S."/>
            <person name="Hayakawa E."/>
            <person name="Hayakawa S."/>
            <person name="Hirose M."/>
            <person name="Hwang J."/>
            <person name="Ikeo K."/>
            <person name="Nishimiya-Fujisawa C."/>
            <person name="Ogura A."/>
            <person name="Takahashi T."/>
            <person name="Steinmetz P.R."/>
            <person name="Zhang X."/>
            <person name="Aufschnaiter R."/>
            <person name="Eder M.K."/>
            <person name="Gorny A.K."/>
            <person name="Salvenmoser W."/>
            <person name="Heimberg A.M."/>
            <person name="Wheeler B.M."/>
            <person name="Peterson K.J."/>
            <person name="Boettger A."/>
            <person name="Tischler P."/>
            <person name="Wolf A."/>
            <person name="Gojobori T."/>
            <person name="Remington K.A."/>
            <person name="Strausberg R.L."/>
            <person name="Venter J."/>
            <person name="Technau U."/>
            <person name="Hobmayer B."/>
            <person name="Bosch T.C."/>
            <person name="Holstein T.W."/>
            <person name="Fujisawa T."/>
            <person name="Bode H.R."/>
            <person name="David C.N."/>
            <person name="Rokhsar D.S."/>
            <person name="Steele R.E."/>
        </authorList>
    </citation>
    <scope>NUCLEOTIDE SEQUENCE</scope>
</reference>
<name>C9YFR7_CURXX</name>
<dbReference type="GO" id="GO:0006260">
    <property type="term" value="P:DNA replication"/>
    <property type="evidence" value="ECO:0007669"/>
    <property type="project" value="UniProtKB-KW"/>
</dbReference>
<dbReference type="GO" id="GO:0005737">
    <property type="term" value="C:cytoplasm"/>
    <property type="evidence" value="ECO:0007669"/>
    <property type="project" value="UniProtKB-SubCell"/>
</dbReference>
<dbReference type="InterPro" id="IPR004013">
    <property type="entry name" value="PHP_dom"/>
</dbReference>
<keyword evidence="8" id="KW-0239">DNA-directed DNA polymerase</keyword>
<dbReference type="Pfam" id="PF17657">
    <property type="entry name" value="DNA_pol3_finger"/>
    <property type="match status" value="1"/>
</dbReference>
<keyword evidence="7" id="KW-0235">DNA replication</keyword>
<dbReference type="EC" id="2.7.7.7" evidence="2"/>